<keyword evidence="18" id="KW-1185">Reference proteome</keyword>
<dbReference type="Gene3D" id="6.10.340.10">
    <property type="match status" value="1"/>
</dbReference>
<keyword evidence="11 14" id="KW-1133">Transmembrane helix</keyword>
<dbReference type="Pfam" id="PF00512">
    <property type="entry name" value="HisKA"/>
    <property type="match status" value="1"/>
</dbReference>
<proteinExistence type="predicted"/>
<dbReference type="GO" id="GO:0005524">
    <property type="term" value="F:ATP binding"/>
    <property type="evidence" value="ECO:0007669"/>
    <property type="project" value="UniProtKB-KW"/>
</dbReference>
<dbReference type="RefSeq" id="WP_062607876.1">
    <property type="nucleotide sequence ID" value="NZ_FCOX02000024.1"/>
</dbReference>
<name>A0A158CTM6_9BURK</name>
<dbReference type="InterPro" id="IPR050428">
    <property type="entry name" value="TCS_sensor_his_kinase"/>
</dbReference>
<comment type="catalytic activity">
    <reaction evidence="1 14">
        <text>ATP + protein L-histidine = ADP + protein N-phospho-L-histidine.</text>
        <dbReference type="EC" id="2.7.13.3"/>
    </reaction>
</comment>
<dbReference type="InterPro" id="IPR003661">
    <property type="entry name" value="HisK_dim/P_dom"/>
</dbReference>
<gene>
    <name evidence="17" type="ORF">AWB78_04361</name>
</gene>
<evidence type="ECO:0000256" key="13">
    <source>
        <dbReference type="ARBA" id="ARBA00023136"/>
    </source>
</evidence>
<evidence type="ECO:0000256" key="11">
    <source>
        <dbReference type="ARBA" id="ARBA00022989"/>
    </source>
</evidence>
<dbReference type="SMART" id="SM00304">
    <property type="entry name" value="HAMP"/>
    <property type="match status" value="1"/>
</dbReference>
<feature type="domain" description="HAMP" evidence="16">
    <location>
        <begin position="192"/>
        <end position="245"/>
    </location>
</feature>
<evidence type="ECO:0000256" key="10">
    <source>
        <dbReference type="ARBA" id="ARBA00022840"/>
    </source>
</evidence>
<evidence type="ECO:0000256" key="5">
    <source>
        <dbReference type="ARBA" id="ARBA00022553"/>
    </source>
</evidence>
<comment type="caution">
    <text evidence="17">The sequence shown here is derived from an EMBL/GenBank/DDBJ whole genome shotgun (WGS) entry which is preliminary data.</text>
</comment>
<evidence type="ECO:0000256" key="7">
    <source>
        <dbReference type="ARBA" id="ARBA00022692"/>
    </source>
</evidence>
<accession>A0A158CTM6</accession>
<evidence type="ECO:0000256" key="4">
    <source>
        <dbReference type="ARBA" id="ARBA00022519"/>
    </source>
</evidence>
<dbReference type="SUPFAM" id="SSF47384">
    <property type="entry name" value="Homodimeric domain of signal transducing histidine kinase"/>
    <property type="match status" value="1"/>
</dbReference>
<dbReference type="InterPro" id="IPR003594">
    <property type="entry name" value="HATPase_dom"/>
</dbReference>
<dbReference type="InterPro" id="IPR036890">
    <property type="entry name" value="HATPase_C_sf"/>
</dbReference>
<dbReference type="InterPro" id="IPR005467">
    <property type="entry name" value="His_kinase_dom"/>
</dbReference>
<dbReference type="AlphaFoldDB" id="A0A158CTM6"/>
<comment type="function">
    <text evidence="14">Member of a two-component regulatory system.</text>
</comment>
<dbReference type="CDD" id="cd00075">
    <property type="entry name" value="HATPase"/>
    <property type="match status" value="1"/>
</dbReference>
<keyword evidence="3 14" id="KW-1003">Cell membrane</keyword>
<keyword evidence="9 14" id="KW-0418">Kinase</keyword>
<evidence type="ECO:0000256" key="1">
    <source>
        <dbReference type="ARBA" id="ARBA00000085"/>
    </source>
</evidence>
<dbReference type="GO" id="GO:0000155">
    <property type="term" value="F:phosphorelay sensor kinase activity"/>
    <property type="evidence" value="ECO:0007669"/>
    <property type="project" value="InterPro"/>
</dbReference>
<dbReference type="PROSITE" id="PS50109">
    <property type="entry name" value="HIS_KIN"/>
    <property type="match status" value="1"/>
</dbReference>
<organism evidence="17 18">
    <name type="scientific">Caballeronia calidae</name>
    <dbReference type="NCBI Taxonomy" id="1777139"/>
    <lineage>
        <taxon>Bacteria</taxon>
        <taxon>Pseudomonadati</taxon>
        <taxon>Pseudomonadota</taxon>
        <taxon>Betaproteobacteria</taxon>
        <taxon>Burkholderiales</taxon>
        <taxon>Burkholderiaceae</taxon>
        <taxon>Caballeronia</taxon>
    </lineage>
</organism>
<dbReference type="InterPro" id="IPR003660">
    <property type="entry name" value="HAMP_dom"/>
</dbReference>
<evidence type="ECO:0000313" key="18">
    <source>
        <dbReference type="Proteomes" id="UP000071859"/>
    </source>
</evidence>
<dbReference type="InterPro" id="IPR004358">
    <property type="entry name" value="Sig_transdc_His_kin-like_C"/>
</dbReference>
<dbReference type="Gene3D" id="3.30.565.10">
    <property type="entry name" value="Histidine kinase-like ATPase, C-terminal domain"/>
    <property type="match status" value="1"/>
</dbReference>
<dbReference type="Pfam" id="PF00672">
    <property type="entry name" value="HAMP"/>
    <property type="match status" value="1"/>
</dbReference>
<dbReference type="CDD" id="cd00082">
    <property type="entry name" value="HisKA"/>
    <property type="match status" value="1"/>
</dbReference>
<evidence type="ECO:0000256" key="14">
    <source>
        <dbReference type="RuleBase" id="RU364088"/>
    </source>
</evidence>
<dbReference type="SUPFAM" id="SSF55874">
    <property type="entry name" value="ATPase domain of HSP90 chaperone/DNA topoisomerase II/histidine kinase"/>
    <property type="match status" value="1"/>
</dbReference>
<dbReference type="Proteomes" id="UP000071859">
    <property type="component" value="Unassembled WGS sequence"/>
</dbReference>
<dbReference type="InterPro" id="IPR036097">
    <property type="entry name" value="HisK_dim/P_sf"/>
</dbReference>
<evidence type="ECO:0000259" key="16">
    <source>
        <dbReference type="PROSITE" id="PS50885"/>
    </source>
</evidence>
<dbReference type="OrthoDB" id="9786919at2"/>
<reference evidence="17" key="1">
    <citation type="submission" date="2016-01" db="EMBL/GenBank/DDBJ databases">
        <authorList>
            <person name="Peeters C."/>
        </authorList>
    </citation>
    <scope>NUCLEOTIDE SEQUENCE</scope>
    <source>
        <strain evidence="17">LMG 29321</strain>
    </source>
</reference>
<keyword evidence="10 14" id="KW-0067">ATP-binding</keyword>
<dbReference type="EMBL" id="FCOX02000024">
    <property type="protein sequence ID" value="SAK85745.1"/>
    <property type="molecule type" value="Genomic_DNA"/>
</dbReference>
<keyword evidence="6 14" id="KW-0808">Transferase</keyword>
<dbReference type="SMART" id="SM00388">
    <property type="entry name" value="HisKA"/>
    <property type="match status" value="1"/>
</dbReference>
<dbReference type="InterPro" id="IPR006290">
    <property type="entry name" value="CztS_silS_copS"/>
</dbReference>
<dbReference type="PANTHER" id="PTHR45436:SF3">
    <property type="entry name" value="SENSOR HISTIDINE KINASE HPRS"/>
    <property type="match status" value="1"/>
</dbReference>
<evidence type="ECO:0000256" key="12">
    <source>
        <dbReference type="ARBA" id="ARBA00023012"/>
    </source>
</evidence>
<evidence type="ECO:0000256" key="6">
    <source>
        <dbReference type="ARBA" id="ARBA00022679"/>
    </source>
</evidence>
<dbReference type="PROSITE" id="PS50885">
    <property type="entry name" value="HAMP"/>
    <property type="match status" value="1"/>
</dbReference>
<dbReference type="Pfam" id="PF02518">
    <property type="entry name" value="HATPase_c"/>
    <property type="match status" value="1"/>
</dbReference>
<keyword evidence="13 14" id="KW-0472">Membrane</keyword>
<dbReference type="GO" id="GO:0005886">
    <property type="term" value="C:plasma membrane"/>
    <property type="evidence" value="ECO:0007669"/>
    <property type="project" value="UniProtKB-SubCell"/>
</dbReference>
<evidence type="ECO:0000256" key="2">
    <source>
        <dbReference type="ARBA" id="ARBA00004533"/>
    </source>
</evidence>
<evidence type="ECO:0000256" key="3">
    <source>
        <dbReference type="ARBA" id="ARBA00022475"/>
    </source>
</evidence>
<keyword evidence="12 14" id="KW-0902">Two-component regulatory system</keyword>
<feature type="domain" description="Histidine kinase" evidence="15">
    <location>
        <begin position="253"/>
        <end position="469"/>
    </location>
</feature>
<dbReference type="NCBIfam" id="TIGR01386">
    <property type="entry name" value="cztS_silS_copS"/>
    <property type="match status" value="1"/>
</dbReference>
<evidence type="ECO:0000313" key="17">
    <source>
        <dbReference type="EMBL" id="SAK85745.1"/>
    </source>
</evidence>
<dbReference type="Gene3D" id="1.10.287.130">
    <property type="match status" value="1"/>
</dbReference>
<evidence type="ECO:0000256" key="9">
    <source>
        <dbReference type="ARBA" id="ARBA00022777"/>
    </source>
</evidence>
<dbReference type="PRINTS" id="PR00344">
    <property type="entry name" value="BCTRLSENSOR"/>
</dbReference>
<keyword evidence="5" id="KW-0597">Phosphoprotein</keyword>
<keyword evidence="4 14" id="KW-0997">Cell inner membrane</keyword>
<feature type="transmembrane region" description="Helical" evidence="14">
    <location>
        <begin position="172"/>
        <end position="191"/>
    </location>
</feature>
<evidence type="ECO:0000256" key="8">
    <source>
        <dbReference type="ARBA" id="ARBA00022741"/>
    </source>
</evidence>
<sequence>MHTRSLTTTLALAFAATTLAVFALVGTFVYLALAHQVHVQDDLDIVLAARHTRRLVDELQSYADIERYRERLESQVLGNGALSLKIVDAARKPLVQHNVDAALAQVALPSHAVPPGAQITGQAIVDMREADGDPLRVLAADTRLMDGTLATIVVVRDMRDRWMLLDRYRDRLHLAGAIGVLLTFAIGFFLVRRALKPLRNMANSAATVTSDKLHTRIAMDNVPSELEPLIAALNGMLAGLERSFQRMSQFTADLAHDMRTPIANMRGATEVALARPRSTDEYQTLLASNLEECDRLSRMIENVLFLARAEHPQFARHLREFEAGEELQRIAEYFEGLAEDAGVRIDVRGSAPLKADVELFRRAVSNLLANAVRYTPRDGTITLSVEADAALVRVCIENEGAPIEPSMLERVFDRFYRGDPSRGGAGAASGSAGLGLAIVRTIMELHGGRAHAESDARSTRFVLSFPDAASRS</sequence>
<keyword evidence="8 14" id="KW-0547">Nucleotide-binding</keyword>
<protein>
    <recommendedName>
        <fullName evidence="14">Sensor protein</fullName>
        <ecNumber evidence="14">2.7.13.3</ecNumber>
    </recommendedName>
</protein>
<dbReference type="SMART" id="SM00387">
    <property type="entry name" value="HATPase_c"/>
    <property type="match status" value="1"/>
</dbReference>
<dbReference type="FunFam" id="1.10.287.130:FF:000001">
    <property type="entry name" value="Two-component sensor histidine kinase"/>
    <property type="match status" value="1"/>
</dbReference>
<dbReference type="EC" id="2.7.13.3" evidence="14"/>
<keyword evidence="7 14" id="KW-0812">Transmembrane</keyword>
<dbReference type="PANTHER" id="PTHR45436">
    <property type="entry name" value="SENSOR HISTIDINE KINASE YKOH"/>
    <property type="match status" value="1"/>
</dbReference>
<comment type="subcellular location">
    <subcellularLocation>
        <location evidence="2 14">Cell inner membrane</location>
    </subcellularLocation>
</comment>
<evidence type="ECO:0000259" key="15">
    <source>
        <dbReference type="PROSITE" id="PS50109"/>
    </source>
</evidence>